<organism evidence="2 3">
    <name type="scientific">Catenuloplanes nepalensis</name>
    <dbReference type="NCBI Taxonomy" id="587533"/>
    <lineage>
        <taxon>Bacteria</taxon>
        <taxon>Bacillati</taxon>
        <taxon>Actinomycetota</taxon>
        <taxon>Actinomycetes</taxon>
        <taxon>Micromonosporales</taxon>
        <taxon>Micromonosporaceae</taxon>
        <taxon>Catenuloplanes</taxon>
    </lineage>
</organism>
<feature type="domain" description="AbiEi antitoxin N-terminal" evidence="1">
    <location>
        <begin position="8"/>
        <end position="53"/>
    </location>
</feature>
<sequence length="234" mass="25310">MSDGWTAVLATADEQWGLITKQQAEATGLAWTTLARRARHGSLERVALGVYRVHGGGQADHLDLRAAWLQLAPRIPAWKRTAADGVVSHRSAAALHEIGPLPADTHEFTLPVRRQTRRADVRLHRGNTVDDHMLVRGLPVTRPSRIAADLLADREDPGAVAQLTTDALRRNLDRPGPFASAIAPYAAAHGLRRGDGLGLLRWLLTLSGDPDGEAWFAEATATTARDLSTRSISA</sequence>
<accession>A0ABT9MJG6</accession>
<name>A0ABT9MJG6_9ACTN</name>
<dbReference type="EMBL" id="JAUSRA010000001">
    <property type="protein sequence ID" value="MDP9791554.1"/>
    <property type="molecule type" value="Genomic_DNA"/>
</dbReference>
<dbReference type="InterPro" id="IPR025159">
    <property type="entry name" value="AbiEi_N"/>
</dbReference>
<comment type="caution">
    <text evidence="2">The sequence shown here is derived from an EMBL/GenBank/DDBJ whole genome shotgun (WGS) entry which is preliminary data.</text>
</comment>
<dbReference type="Proteomes" id="UP001240984">
    <property type="component" value="Unassembled WGS sequence"/>
</dbReference>
<evidence type="ECO:0000313" key="2">
    <source>
        <dbReference type="EMBL" id="MDP9791554.1"/>
    </source>
</evidence>
<keyword evidence="3" id="KW-1185">Reference proteome</keyword>
<dbReference type="Pfam" id="PF13338">
    <property type="entry name" value="AbiEi_4"/>
    <property type="match status" value="1"/>
</dbReference>
<evidence type="ECO:0000259" key="1">
    <source>
        <dbReference type="Pfam" id="PF13338"/>
    </source>
</evidence>
<reference evidence="2 3" key="1">
    <citation type="submission" date="2023-07" db="EMBL/GenBank/DDBJ databases">
        <title>Sequencing the genomes of 1000 actinobacteria strains.</title>
        <authorList>
            <person name="Klenk H.-P."/>
        </authorList>
    </citation>
    <scope>NUCLEOTIDE SEQUENCE [LARGE SCALE GENOMIC DNA]</scope>
    <source>
        <strain evidence="2 3">DSM 44710</strain>
    </source>
</reference>
<evidence type="ECO:0000313" key="3">
    <source>
        <dbReference type="Proteomes" id="UP001240984"/>
    </source>
</evidence>
<proteinExistence type="predicted"/>
<protein>
    <recommendedName>
        <fullName evidence="1">AbiEi antitoxin N-terminal domain-containing protein</fullName>
    </recommendedName>
</protein>
<dbReference type="RefSeq" id="WP_306826423.1">
    <property type="nucleotide sequence ID" value="NZ_JAUSRA010000001.1"/>
</dbReference>
<gene>
    <name evidence="2" type="ORF">J2S43_000066</name>
</gene>